<organism evidence="2 3">
    <name type="scientific">Colwellia psychrerythraea</name>
    <name type="common">Vibrio psychroerythus</name>
    <dbReference type="NCBI Taxonomy" id="28229"/>
    <lineage>
        <taxon>Bacteria</taxon>
        <taxon>Pseudomonadati</taxon>
        <taxon>Pseudomonadota</taxon>
        <taxon>Gammaproteobacteria</taxon>
        <taxon>Alteromonadales</taxon>
        <taxon>Colwelliaceae</taxon>
        <taxon>Colwellia</taxon>
    </lineage>
</organism>
<comment type="caution">
    <text evidence="2">The sequence shown here is derived from an EMBL/GenBank/DDBJ whole genome shotgun (WGS) entry which is preliminary data.</text>
</comment>
<sequence length="244" mass="28247">MKDKTLLSPECLIDLIENRRFGVEYQPIVSCKNQEIFAYESLARFYSADNELIRPDLVYESLHSSPLSLFQVEYQQKKLQLSYAVNDHDIFVNLDQDSYFSSGVIGQSNPFLKLFKEFQKSNVVVELIENSEINDAIMSLAMIDNLAKSSIQTAIDDVCNPQSMISTSVIQLVNYIKLDKFVIKNKKNRNFMFLVKSIIDYAHSTNKKVILEGVETYEHIQIAQKLNCDFVQGFYYRDRFKNVT</sequence>
<dbReference type="PANTHER" id="PTHR33121">
    <property type="entry name" value="CYCLIC DI-GMP PHOSPHODIESTERASE PDEF"/>
    <property type="match status" value="1"/>
</dbReference>
<gene>
    <name evidence="2" type="ORF">A9Q75_04390</name>
</gene>
<evidence type="ECO:0000313" key="3">
    <source>
        <dbReference type="Proteomes" id="UP000243053"/>
    </source>
</evidence>
<dbReference type="Gene3D" id="3.20.20.450">
    <property type="entry name" value="EAL domain"/>
    <property type="match status" value="1"/>
</dbReference>
<dbReference type="SMART" id="SM00052">
    <property type="entry name" value="EAL"/>
    <property type="match status" value="1"/>
</dbReference>
<accession>A0A1Y5ES40</accession>
<dbReference type="SUPFAM" id="SSF141868">
    <property type="entry name" value="EAL domain-like"/>
    <property type="match status" value="1"/>
</dbReference>
<protein>
    <submittedName>
        <fullName evidence="2">EAL domain-containing protein</fullName>
    </submittedName>
</protein>
<dbReference type="CDD" id="cd01948">
    <property type="entry name" value="EAL"/>
    <property type="match status" value="1"/>
</dbReference>
<dbReference type="GO" id="GO:0071111">
    <property type="term" value="F:cyclic-guanylate-specific phosphodiesterase activity"/>
    <property type="evidence" value="ECO:0007669"/>
    <property type="project" value="InterPro"/>
</dbReference>
<name>A0A1Y5ES40_COLPS</name>
<dbReference type="PROSITE" id="PS50883">
    <property type="entry name" value="EAL"/>
    <property type="match status" value="1"/>
</dbReference>
<dbReference type="InterPro" id="IPR001633">
    <property type="entry name" value="EAL_dom"/>
</dbReference>
<reference evidence="3" key="1">
    <citation type="journal article" date="2017" name="Proc. Natl. Acad. Sci. U.S.A.">
        <title>Simulation of Deepwater Horizon oil plume reveals substrate specialization within a complex community of hydrocarbon degraders.</title>
        <authorList>
            <person name="Hu P."/>
            <person name="Dubinsky E.A."/>
            <person name="Probst A.J."/>
            <person name="Wang J."/>
            <person name="Sieber C.M.K."/>
            <person name="Tom L.M."/>
            <person name="Gardinali P."/>
            <person name="Banfield J.F."/>
            <person name="Atlas R.M."/>
            <person name="Andersen G.L."/>
        </authorList>
    </citation>
    <scope>NUCLEOTIDE SEQUENCE [LARGE SCALE GENOMIC DNA]</scope>
</reference>
<proteinExistence type="predicted"/>
<dbReference type="PANTHER" id="PTHR33121:SF76">
    <property type="entry name" value="SIGNALING PROTEIN"/>
    <property type="match status" value="1"/>
</dbReference>
<dbReference type="InterPro" id="IPR035919">
    <property type="entry name" value="EAL_sf"/>
</dbReference>
<dbReference type="EMBL" id="MAAF01000025">
    <property type="protein sequence ID" value="OUR83864.1"/>
    <property type="molecule type" value="Genomic_DNA"/>
</dbReference>
<dbReference type="Pfam" id="PF00563">
    <property type="entry name" value="EAL"/>
    <property type="match status" value="1"/>
</dbReference>
<evidence type="ECO:0000259" key="1">
    <source>
        <dbReference type="PROSITE" id="PS50883"/>
    </source>
</evidence>
<dbReference type="Proteomes" id="UP000243053">
    <property type="component" value="Unassembled WGS sequence"/>
</dbReference>
<evidence type="ECO:0000313" key="2">
    <source>
        <dbReference type="EMBL" id="OUR83864.1"/>
    </source>
</evidence>
<dbReference type="AlphaFoldDB" id="A0A1Y5ES40"/>
<dbReference type="InterPro" id="IPR050706">
    <property type="entry name" value="Cyclic-di-GMP_PDE-like"/>
</dbReference>
<feature type="domain" description="EAL" evidence="1">
    <location>
        <begin position="5"/>
        <end position="244"/>
    </location>
</feature>